<dbReference type="InterPro" id="IPR036590">
    <property type="entry name" value="SRAP-like"/>
</dbReference>
<dbReference type="GO" id="GO:0006508">
    <property type="term" value="P:proteolysis"/>
    <property type="evidence" value="ECO:0007669"/>
    <property type="project" value="UniProtKB-KW"/>
</dbReference>
<dbReference type="GO" id="GO:0106300">
    <property type="term" value="P:protein-DNA covalent cross-linking repair"/>
    <property type="evidence" value="ECO:0007669"/>
    <property type="project" value="InterPro"/>
</dbReference>
<sequence length="380" mass="43462">MCGRYALGYRPDEIRIKLRNDGINIHEIPENKSGEALLPNYNLAPGNFGLVCLAQNWSKPLPQLAPGQAQDTLTQENPSDTSRYDVQLKLQIMKWGLVPSWAKQMPDYGSLFKTINCRDDSLQVNTGMWTSMKCTKRCVVIAMGYYEWLKKSKKIPHFIKRKDGKPLFLAGLYDCVQLEGSNEKLFTYTIITTNANKQTNFLHDRMPAILDNNSDDLHTWLDINRSVWSKDLQYLLKPYDGDLEIYPVSNDVGKLSNNSPRLIIRVTSAENKMNIANFFRKGEPKIQRVSAASNVEKGTEYDSTKKSSKKTNTSRQEEKEGQKLIEFENEKETPLILSLKDHQLDKKRQLSESLDFTPRKKVHLISSPSKLTSKPLVLDE</sequence>
<dbReference type="Proteomes" id="UP000285405">
    <property type="component" value="Unassembled WGS sequence"/>
</dbReference>
<keyword evidence="4" id="KW-0378">Hydrolase</keyword>
<evidence type="ECO:0000256" key="4">
    <source>
        <dbReference type="ARBA" id="ARBA00022801"/>
    </source>
</evidence>
<dbReference type="EMBL" id="MCBR01017175">
    <property type="protein sequence ID" value="RKF59833.1"/>
    <property type="molecule type" value="Genomic_DNA"/>
</dbReference>
<dbReference type="GO" id="GO:0003697">
    <property type="term" value="F:single-stranded DNA binding"/>
    <property type="evidence" value="ECO:0007669"/>
    <property type="project" value="InterPro"/>
</dbReference>
<keyword evidence="7" id="KW-0456">Lyase</keyword>
<feature type="region of interest" description="Disordered" evidence="8">
    <location>
        <begin position="350"/>
        <end position="380"/>
    </location>
</feature>
<dbReference type="Pfam" id="PF02586">
    <property type="entry name" value="SRAP"/>
    <property type="match status" value="1"/>
</dbReference>
<gene>
    <name evidence="9" type="ORF">GcC1_171016</name>
</gene>
<dbReference type="PANTHER" id="PTHR13604:SF0">
    <property type="entry name" value="ABASIC SITE PROCESSING PROTEIN HMCES"/>
    <property type="match status" value="1"/>
</dbReference>
<evidence type="ECO:0000256" key="5">
    <source>
        <dbReference type="ARBA" id="ARBA00023124"/>
    </source>
</evidence>
<comment type="caution">
    <text evidence="9">The sequence shown here is derived from an EMBL/GenBank/DDBJ whole genome shotgun (WGS) entry which is preliminary data.</text>
</comment>
<feature type="compositionally biased region" description="Basic and acidic residues" evidence="8">
    <location>
        <begin position="315"/>
        <end position="327"/>
    </location>
</feature>
<organism evidence="9 10">
    <name type="scientific">Golovinomyces cichoracearum</name>
    <dbReference type="NCBI Taxonomy" id="62708"/>
    <lineage>
        <taxon>Eukaryota</taxon>
        <taxon>Fungi</taxon>
        <taxon>Dikarya</taxon>
        <taxon>Ascomycota</taxon>
        <taxon>Pezizomycotina</taxon>
        <taxon>Leotiomycetes</taxon>
        <taxon>Erysiphales</taxon>
        <taxon>Erysiphaceae</taxon>
        <taxon>Golovinomyces</taxon>
    </lineage>
</organism>
<keyword evidence="5" id="KW-0190">Covalent protein-DNA linkage</keyword>
<evidence type="ECO:0000256" key="7">
    <source>
        <dbReference type="ARBA" id="ARBA00023239"/>
    </source>
</evidence>
<evidence type="ECO:0000256" key="8">
    <source>
        <dbReference type="SAM" id="MobiDB-lite"/>
    </source>
</evidence>
<evidence type="ECO:0000313" key="9">
    <source>
        <dbReference type="EMBL" id="RKF59833.1"/>
    </source>
</evidence>
<dbReference type="GO" id="GO:0016829">
    <property type="term" value="F:lyase activity"/>
    <property type="evidence" value="ECO:0007669"/>
    <property type="project" value="UniProtKB-KW"/>
</dbReference>
<dbReference type="OrthoDB" id="2111841at2759"/>
<protein>
    <submittedName>
        <fullName evidence="9">Putative peptidase</fullName>
    </submittedName>
</protein>
<dbReference type="InterPro" id="IPR003738">
    <property type="entry name" value="SRAP"/>
</dbReference>
<proteinExistence type="inferred from homology"/>
<keyword evidence="6" id="KW-0238">DNA-binding</keyword>
<dbReference type="GO" id="GO:0008233">
    <property type="term" value="F:peptidase activity"/>
    <property type="evidence" value="ECO:0007669"/>
    <property type="project" value="UniProtKB-KW"/>
</dbReference>
<keyword evidence="2" id="KW-0645">Protease</keyword>
<dbReference type="AlphaFoldDB" id="A0A420HQY1"/>
<evidence type="ECO:0000313" key="10">
    <source>
        <dbReference type="Proteomes" id="UP000285405"/>
    </source>
</evidence>
<evidence type="ECO:0000256" key="2">
    <source>
        <dbReference type="ARBA" id="ARBA00022670"/>
    </source>
</evidence>
<dbReference type="SUPFAM" id="SSF143081">
    <property type="entry name" value="BB1717-like"/>
    <property type="match status" value="1"/>
</dbReference>
<keyword evidence="3" id="KW-0227">DNA damage</keyword>
<name>A0A420HQY1_9PEZI</name>
<comment type="similarity">
    <text evidence="1">Belongs to the SOS response-associated peptidase family.</text>
</comment>
<accession>A0A420HQY1</accession>
<evidence type="ECO:0000256" key="6">
    <source>
        <dbReference type="ARBA" id="ARBA00023125"/>
    </source>
</evidence>
<evidence type="ECO:0000256" key="3">
    <source>
        <dbReference type="ARBA" id="ARBA00022763"/>
    </source>
</evidence>
<dbReference type="PANTHER" id="PTHR13604">
    <property type="entry name" value="DC12-RELATED"/>
    <property type="match status" value="1"/>
</dbReference>
<dbReference type="Gene3D" id="3.90.1680.10">
    <property type="entry name" value="SOS response associated peptidase-like"/>
    <property type="match status" value="1"/>
</dbReference>
<feature type="region of interest" description="Disordered" evidence="8">
    <location>
        <begin position="289"/>
        <end position="327"/>
    </location>
</feature>
<evidence type="ECO:0000256" key="1">
    <source>
        <dbReference type="ARBA" id="ARBA00008136"/>
    </source>
</evidence>
<reference evidence="9 10" key="1">
    <citation type="journal article" date="2018" name="BMC Genomics">
        <title>Comparative genome analyses reveal sequence features reflecting distinct modes of host-adaptation between dicot and monocot powdery mildew.</title>
        <authorList>
            <person name="Wu Y."/>
            <person name="Ma X."/>
            <person name="Pan Z."/>
            <person name="Kale S.D."/>
            <person name="Song Y."/>
            <person name="King H."/>
            <person name="Zhang Q."/>
            <person name="Presley C."/>
            <person name="Deng X."/>
            <person name="Wei C.I."/>
            <person name="Xiao S."/>
        </authorList>
    </citation>
    <scope>NUCLEOTIDE SEQUENCE [LARGE SCALE GENOMIC DNA]</scope>
    <source>
        <strain evidence="9">UCSC1</strain>
    </source>
</reference>